<dbReference type="InterPro" id="IPR050796">
    <property type="entry name" value="SCF_F-box_component"/>
</dbReference>
<dbReference type="InterPro" id="IPR017451">
    <property type="entry name" value="F-box-assoc_interact_dom"/>
</dbReference>
<reference evidence="3" key="1">
    <citation type="submission" date="2016-06" db="EMBL/GenBank/DDBJ databases">
        <title>Parallel loss of symbiosis genes in relatives of nitrogen-fixing non-legume Parasponia.</title>
        <authorList>
            <person name="Van Velzen R."/>
            <person name="Holmer R."/>
            <person name="Bu F."/>
            <person name="Rutten L."/>
            <person name="Van Zeijl A."/>
            <person name="Liu W."/>
            <person name="Santuari L."/>
            <person name="Cao Q."/>
            <person name="Sharma T."/>
            <person name="Shen D."/>
            <person name="Roswanjaya Y."/>
            <person name="Wardhani T."/>
            <person name="Kalhor M.S."/>
            <person name="Jansen J."/>
            <person name="Van den Hoogen J."/>
            <person name="Gungor B."/>
            <person name="Hartog M."/>
            <person name="Hontelez J."/>
            <person name="Verver J."/>
            <person name="Yang W.-C."/>
            <person name="Schijlen E."/>
            <person name="Repin R."/>
            <person name="Schilthuizen M."/>
            <person name="Schranz E."/>
            <person name="Heidstra R."/>
            <person name="Miyata K."/>
            <person name="Fedorova E."/>
            <person name="Kohlen W."/>
            <person name="Bisseling T."/>
            <person name="Smit S."/>
            <person name="Geurts R."/>
        </authorList>
    </citation>
    <scope>NUCLEOTIDE SEQUENCE [LARGE SCALE GENOMIC DNA]</scope>
    <source>
        <strain evidence="3">cv. RG33-2</strain>
    </source>
</reference>
<dbReference type="STRING" id="63057.A0A2P5DGF8"/>
<dbReference type="SUPFAM" id="SSF81383">
    <property type="entry name" value="F-box domain"/>
    <property type="match status" value="1"/>
</dbReference>
<name>A0A2P5DGF8_TREOI</name>
<dbReference type="NCBIfam" id="TIGR01640">
    <property type="entry name" value="F_box_assoc_1"/>
    <property type="match status" value="1"/>
</dbReference>
<dbReference type="SMART" id="SM00256">
    <property type="entry name" value="FBOX"/>
    <property type="match status" value="1"/>
</dbReference>
<evidence type="ECO:0000259" key="1">
    <source>
        <dbReference type="PROSITE" id="PS50181"/>
    </source>
</evidence>
<dbReference type="Pfam" id="PF07734">
    <property type="entry name" value="FBA_1"/>
    <property type="match status" value="1"/>
</dbReference>
<dbReference type="AlphaFoldDB" id="A0A2P5DGF8"/>
<dbReference type="PANTHER" id="PTHR31672:SF13">
    <property type="entry name" value="F-BOX PROTEIN CPR30-LIKE"/>
    <property type="match status" value="1"/>
</dbReference>
<gene>
    <name evidence="2" type="ORF">TorRG33x02_252000</name>
</gene>
<dbReference type="PANTHER" id="PTHR31672">
    <property type="entry name" value="BNACNNG10540D PROTEIN"/>
    <property type="match status" value="1"/>
</dbReference>
<dbReference type="FunCoup" id="A0A2P5DGF8">
    <property type="interactions" value="69"/>
</dbReference>
<dbReference type="PROSITE" id="PS50181">
    <property type="entry name" value="FBOX"/>
    <property type="match status" value="1"/>
</dbReference>
<evidence type="ECO:0000313" key="3">
    <source>
        <dbReference type="Proteomes" id="UP000237000"/>
    </source>
</evidence>
<comment type="caution">
    <text evidence="2">The sequence shown here is derived from an EMBL/GenBank/DDBJ whole genome shotgun (WGS) entry which is preliminary data.</text>
</comment>
<organism evidence="2 3">
    <name type="scientific">Trema orientale</name>
    <name type="common">Charcoal tree</name>
    <name type="synonym">Celtis orientalis</name>
    <dbReference type="NCBI Taxonomy" id="63057"/>
    <lineage>
        <taxon>Eukaryota</taxon>
        <taxon>Viridiplantae</taxon>
        <taxon>Streptophyta</taxon>
        <taxon>Embryophyta</taxon>
        <taxon>Tracheophyta</taxon>
        <taxon>Spermatophyta</taxon>
        <taxon>Magnoliopsida</taxon>
        <taxon>eudicotyledons</taxon>
        <taxon>Gunneridae</taxon>
        <taxon>Pentapetalae</taxon>
        <taxon>rosids</taxon>
        <taxon>fabids</taxon>
        <taxon>Rosales</taxon>
        <taxon>Cannabaceae</taxon>
        <taxon>Trema</taxon>
    </lineage>
</organism>
<dbReference type="OrthoDB" id="1194603at2759"/>
<dbReference type="CDD" id="cd22157">
    <property type="entry name" value="F-box_AtFBW1-like"/>
    <property type="match status" value="1"/>
</dbReference>
<dbReference type="InParanoid" id="A0A2P5DGF8"/>
<dbReference type="InterPro" id="IPR036047">
    <property type="entry name" value="F-box-like_dom_sf"/>
</dbReference>
<evidence type="ECO:0000313" key="2">
    <source>
        <dbReference type="EMBL" id="PON72402.1"/>
    </source>
</evidence>
<dbReference type="Proteomes" id="UP000237000">
    <property type="component" value="Unassembled WGS sequence"/>
</dbReference>
<protein>
    <submittedName>
        <fullName evidence="2">F-box domain containing protein</fullName>
    </submittedName>
</protein>
<proteinExistence type="predicted"/>
<dbReference type="Pfam" id="PF00646">
    <property type="entry name" value="F-box"/>
    <property type="match status" value="1"/>
</dbReference>
<dbReference type="EMBL" id="JXTC01000272">
    <property type="protein sequence ID" value="PON72402.1"/>
    <property type="molecule type" value="Genomic_DNA"/>
</dbReference>
<sequence length="412" mass="47006">MEAQDQGGATHSSLEDVITRIRDCVRISTVEAQAATHHQSLPEDIIVRIMSKLPVKSLLRFKSVSKRWRTLITTDSHLVTTHLRHSSASRLCIVSGNERVSTFPCRKYVERMLLLRDESTAEDLEIVLYHHWFRFEIVGSCNGLVCVALLAIARTWIVDTVLWNPATKEWRYLPEPISSESQRRDSNLLSFGYDHDNSDYKLVRVELKARKMVRVHVFSRSSNSWRQATGTDLSDKEVAQEVGVIVNGVLYLMAHDENSSRNGRTILSFNLCDEKFEDEMRPPLFKKRSEFCLSKWKDSLTLQEVEFPSFIFWVKGDMSSSAGAQRSYSWTRLLKFEFATPAADHYFVGAWKNGFLFTKYLNGGAYDSLDSGELISIEPLSHKPITTLKKIGSEAMFSGAFDYVESLVSVYS</sequence>
<feature type="domain" description="F-box" evidence="1">
    <location>
        <begin position="35"/>
        <end position="81"/>
    </location>
</feature>
<accession>A0A2P5DGF8</accession>
<keyword evidence="3" id="KW-1185">Reference proteome</keyword>
<dbReference type="InterPro" id="IPR001810">
    <property type="entry name" value="F-box_dom"/>
</dbReference>
<dbReference type="Gene3D" id="1.20.1280.50">
    <property type="match status" value="1"/>
</dbReference>
<dbReference type="InterPro" id="IPR006527">
    <property type="entry name" value="F-box-assoc_dom_typ1"/>
</dbReference>